<evidence type="ECO:0000313" key="5">
    <source>
        <dbReference type="WBParaSite" id="GPLIN_000910800"/>
    </source>
</evidence>
<accession>A0A183C8B2</accession>
<keyword evidence="4" id="KW-1185">Reference proteome</keyword>
<evidence type="ECO:0000313" key="4">
    <source>
        <dbReference type="Proteomes" id="UP000050741"/>
    </source>
</evidence>
<dbReference type="AlphaFoldDB" id="A0A183C8B2"/>
<sequence>MKRILFCVLPVSSSLVVSTYLFQLTRQKLNAPVISQQQVGVVDMPTFKNKATNAFHLSLMVLYSSNPSCSSSPPPFGLPSLCSPTGSSTFAAFTSLTGQILGGCDQRVLMNWVAWVLLYLLTLNPIINPLITALIYAPYRLHLKNLLLNFPGNRLQYSSYRTGEITEHSQTSSSRRRNRERVNDVFVRQGQPDLSRAGEEGSSTTTSSSSQHPSSIPLAHIAYNSRNPSAGKAPPSPKNSAKSSTSPKSATAMFIFVDAETEEGENGGRMKS</sequence>
<dbReference type="PANTHER" id="PTHR21643">
    <property type="entry name" value="G-PROTEIN COUPLED RECEPTORS FAMILY 1 PROFILE DOMAIN-CONTAINING PROTEIN-RELATED"/>
    <property type="match status" value="1"/>
</dbReference>
<dbReference type="WBParaSite" id="GPLIN_000910800">
    <property type="protein sequence ID" value="GPLIN_000910800"/>
    <property type="gene ID" value="GPLIN_000910800"/>
</dbReference>
<dbReference type="GO" id="GO:0008188">
    <property type="term" value="F:neuropeptide receptor activity"/>
    <property type="evidence" value="ECO:0007669"/>
    <property type="project" value="InterPro"/>
</dbReference>
<reference evidence="4" key="2">
    <citation type="submission" date="2014-05" db="EMBL/GenBank/DDBJ databases">
        <title>The genome and life-stage specific transcriptomes of Globodera pallida elucidate key aspects of plant parasitism by a cyst nematode.</title>
        <authorList>
            <person name="Cotton J.A."/>
            <person name="Lilley C.J."/>
            <person name="Jones L.M."/>
            <person name="Kikuchi T."/>
            <person name="Reid A.J."/>
            <person name="Thorpe P."/>
            <person name="Tsai I.J."/>
            <person name="Beasley H."/>
            <person name="Blok V."/>
            <person name="Cock P.J.A."/>
            <person name="Van den Akker S.E."/>
            <person name="Holroyd N."/>
            <person name="Hunt M."/>
            <person name="Mantelin S."/>
            <person name="Naghra H."/>
            <person name="Pain A."/>
            <person name="Palomares-Rius J.E."/>
            <person name="Zarowiecki M."/>
            <person name="Berriman M."/>
            <person name="Jones J.T."/>
            <person name="Urwin P.E."/>
        </authorList>
    </citation>
    <scope>NUCLEOTIDE SEQUENCE [LARGE SCALE GENOMIC DNA]</scope>
    <source>
        <strain evidence="4">Lindley</strain>
    </source>
</reference>
<reference evidence="4" key="1">
    <citation type="submission" date="2013-12" db="EMBL/GenBank/DDBJ databases">
        <authorList>
            <person name="Aslett M."/>
        </authorList>
    </citation>
    <scope>NUCLEOTIDE SEQUENCE [LARGE SCALE GENOMIC DNA]</scope>
    <source>
        <strain evidence="4">Lindley</strain>
    </source>
</reference>
<name>A0A183C8B2_GLOPA</name>
<keyword evidence="2" id="KW-1133">Transmembrane helix</keyword>
<proteinExistence type="predicted"/>
<feature type="transmembrane region" description="Helical" evidence="2">
    <location>
        <begin position="112"/>
        <end position="137"/>
    </location>
</feature>
<keyword evidence="2" id="KW-0812">Transmembrane</keyword>
<feature type="chain" id="PRO_5008147244" evidence="3">
    <location>
        <begin position="20"/>
        <end position="272"/>
    </location>
</feature>
<dbReference type="InterPro" id="IPR039952">
    <property type="entry name" value="Aex-2"/>
</dbReference>
<dbReference type="Proteomes" id="UP000050741">
    <property type="component" value="Unassembled WGS sequence"/>
</dbReference>
<feature type="region of interest" description="Disordered" evidence="1">
    <location>
        <begin position="164"/>
        <end position="272"/>
    </location>
</feature>
<evidence type="ECO:0000256" key="1">
    <source>
        <dbReference type="SAM" id="MobiDB-lite"/>
    </source>
</evidence>
<dbReference type="SUPFAM" id="SSF81321">
    <property type="entry name" value="Family A G protein-coupled receptor-like"/>
    <property type="match status" value="1"/>
</dbReference>
<protein>
    <submittedName>
        <fullName evidence="5">G_PROTEIN_RECEP_F1_2 domain-containing protein</fullName>
    </submittedName>
</protein>
<reference evidence="5" key="3">
    <citation type="submission" date="2016-06" db="UniProtKB">
        <authorList>
            <consortium name="WormBaseParasite"/>
        </authorList>
    </citation>
    <scope>IDENTIFICATION</scope>
</reference>
<keyword evidence="2" id="KW-0472">Membrane</keyword>
<feature type="compositionally biased region" description="Low complexity" evidence="1">
    <location>
        <begin position="227"/>
        <end position="252"/>
    </location>
</feature>
<dbReference type="PANTHER" id="PTHR21643:SF3">
    <property type="entry name" value="G-PROTEIN COUPLED RECEPTORS FAMILY 1 PROFILE DOMAIN-CONTAINING PROTEIN"/>
    <property type="match status" value="1"/>
</dbReference>
<evidence type="ECO:0000256" key="2">
    <source>
        <dbReference type="SAM" id="Phobius"/>
    </source>
</evidence>
<evidence type="ECO:0000256" key="3">
    <source>
        <dbReference type="SAM" id="SignalP"/>
    </source>
</evidence>
<feature type="signal peptide" evidence="3">
    <location>
        <begin position="1"/>
        <end position="19"/>
    </location>
</feature>
<organism evidence="4 5">
    <name type="scientific">Globodera pallida</name>
    <name type="common">Potato cyst nematode worm</name>
    <name type="synonym">Heterodera pallida</name>
    <dbReference type="NCBI Taxonomy" id="36090"/>
    <lineage>
        <taxon>Eukaryota</taxon>
        <taxon>Metazoa</taxon>
        <taxon>Ecdysozoa</taxon>
        <taxon>Nematoda</taxon>
        <taxon>Chromadorea</taxon>
        <taxon>Rhabditida</taxon>
        <taxon>Tylenchina</taxon>
        <taxon>Tylenchomorpha</taxon>
        <taxon>Tylenchoidea</taxon>
        <taxon>Heteroderidae</taxon>
        <taxon>Heteroderinae</taxon>
        <taxon>Globodera</taxon>
    </lineage>
</organism>
<keyword evidence="3" id="KW-0732">Signal</keyword>